<reference evidence="2" key="1">
    <citation type="submission" date="2018-05" db="EMBL/GenBank/DDBJ databases">
        <title>Draft genome of Mucuna pruriens seed.</title>
        <authorList>
            <person name="Nnadi N.E."/>
            <person name="Vos R."/>
            <person name="Hasami M.H."/>
            <person name="Devisetty U.K."/>
            <person name="Aguiy J.C."/>
        </authorList>
    </citation>
    <scope>NUCLEOTIDE SEQUENCE [LARGE SCALE GENOMIC DNA]</scope>
    <source>
        <strain evidence="2">JCA_2017</strain>
    </source>
</reference>
<dbReference type="EMBL" id="QJKJ01008940">
    <property type="protein sequence ID" value="RDX78183.1"/>
    <property type="molecule type" value="Genomic_DNA"/>
</dbReference>
<gene>
    <name evidence="2" type="ORF">CR513_41572</name>
</gene>
<dbReference type="OrthoDB" id="1396996at2759"/>
<dbReference type="InterPro" id="IPR056647">
    <property type="entry name" value="DUF7745"/>
</dbReference>
<comment type="caution">
    <text evidence="2">The sequence shown here is derived from an EMBL/GenBank/DDBJ whole genome shotgun (WGS) entry which is preliminary data.</text>
</comment>
<keyword evidence="3" id="KW-1185">Reference proteome</keyword>
<feature type="non-terminal residue" evidence="2">
    <location>
        <position position="1"/>
    </location>
</feature>
<dbReference type="AlphaFoldDB" id="A0A371FJ87"/>
<dbReference type="Pfam" id="PF24924">
    <property type="entry name" value="DUF7745"/>
    <property type="match status" value="1"/>
</dbReference>
<proteinExistence type="predicted"/>
<dbReference type="PANTHER" id="PTHR48154:SF1">
    <property type="entry name" value="PROTEIN, PUTATIVE-RELATED"/>
    <property type="match status" value="1"/>
</dbReference>
<accession>A0A371FJ87</accession>
<dbReference type="PANTHER" id="PTHR48154">
    <property type="entry name" value="PROTEIN, PUTATIVE-RELATED"/>
    <property type="match status" value="1"/>
</dbReference>
<name>A0A371FJ87_MUCPR</name>
<organism evidence="2 3">
    <name type="scientific">Mucuna pruriens</name>
    <name type="common">Velvet bean</name>
    <name type="synonym">Dolichos pruriens</name>
    <dbReference type="NCBI Taxonomy" id="157652"/>
    <lineage>
        <taxon>Eukaryota</taxon>
        <taxon>Viridiplantae</taxon>
        <taxon>Streptophyta</taxon>
        <taxon>Embryophyta</taxon>
        <taxon>Tracheophyta</taxon>
        <taxon>Spermatophyta</taxon>
        <taxon>Magnoliopsida</taxon>
        <taxon>eudicotyledons</taxon>
        <taxon>Gunneridae</taxon>
        <taxon>Pentapetalae</taxon>
        <taxon>rosids</taxon>
        <taxon>fabids</taxon>
        <taxon>Fabales</taxon>
        <taxon>Fabaceae</taxon>
        <taxon>Papilionoideae</taxon>
        <taxon>50 kb inversion clade</taxon>
        <taxon>NPAAA clade</taxon>
        <taxon>indigoferoid/millettioid clade</taxon>
        <taxon>Phaseoleae</taxon>
        <taxon>Mucuna</taxon>
    </lineage>
</organism>
<evidence type="ECO:0000259" key="1">
    <source>
        <dbReference type="Pfam" id="PF24924"/>
    </source>
</evidence>
<evidence type="ECO:0000313" key="2">
    <source>
        <dbReference type="EMBL" id="RDX78183.1"/>
    </source>
</evidence>
<evidence type="ECO:0000313" key="3">
    <source>
        <dbReference type="Proteomes" id="UP000257109"/>
    </source>
</evidence>
<feature type="domain" description="DUF7745" evidence="1">
    <location>
        <begin position="24"/>
        <end position="208"/>
    </location>
</feature>
<dbReference type="Proteomes" id="UP000257109">
    <property type="component" value="Unassembled WGS sequence"/>
</dbReference>
<protein>
    <recommendedName>
        <fullName evidence="1">DUF7745 domain-containing protein</fullName>
    </recommendedName>
</protein>
<sequence>METGYGVRKLHPSERSALQARREKRNKNGLKGIPRANLESKLDRLQQKGDWQTFMDVYALLIYGIMLFPHIEDYVDLAAVDAFLAKRERKENPIIVILANTYYSLNYCYEKNGKALRCCTTLLYLWLTTHLFHNMRKVACPIEDYRWSWIRTMTKVEWTKQLDDAFERSICWFPHWNEREDMIIRCGVFPNVPLIGTQGAINYNPELAPW</sequence>